<feature type="transmembrane region" description="Helical" evidence="1">
    <location>
        <begin position="129"/>
        <end position="150"/>
    </location>
</feature>
<proteinExistence type="predicted"/>
<evidence type="ECO:0000313" key="3">
    <source>
        <dbReference type="Proteomes" id="UP000004508"/>
    </source>
</evidence>
<feature type="transmembrane region" description="Helical" evidence="1">
    <location>
        <begin position="59"/>
        <end position="80"/>
    </location>
</feature>
<gene>
    <name evidence="2" type="ORF">Krac_3653</name>
</gene>
<accession>D6U2D5</accession>
<dbReference type="Proteomes" id="UP000004508">
    <property type="component" value="Unassembled WGS sequence"/>
</dbReference>
<keyword evidence="1" id="KW-1133">Transmembrane helix</keyword>
<feature type="transmembrane region" description="Helical" evidence="1">
    <location>
        <begin position="101"/>
        <end position="123"/>
    </location>
</feature>
<dbReference type="InParanoid" id="D6U2D5"/>
<evidence type="ECO:0000256" key="1">
    <source>
        <dbReference type="SAM" id="Phobius"/>
    </source>
</evidence>
<organism evidence="2 3">
    <name type="scientific">Ktedonobacter racemifer DSM 44963</name>
    <dbReference type="NCBI Taxonomy" id="485913"/>
    <lineage>
        <taxon>Bacteria</taxon>
        <taxon>Bacillati</taxon>
        <taxon>Chloroflexota</taxon>
        <taxon>Ktedonobacteria</taxon>
        <taxon>Ktedonobacterales</taxon>
        <taxon>Ktedonobacteraceae</taxon>
        <taxon>Ktedonobacter</taxon>
    </lineage>
</organism>
<reference evidence="2 3" key="1">
    <citation type="journal article" date="2011" name="Stand. Genomic Sci.">
        <title>Non-contiguous finished genome sequence and contextual data of the filamentous soil bacterium Ktedonobacter racemifer type strain (SOSP1-21).</title>
        <authorList>
            <person name="Chang Y.J."/>
            <person name="Land M."/>
            <person name="Hauser L."/>
            <person name="Chertkov O."/>
            <person name="Del Rio T.G."/>
            <person name="Nolan M."/>
            <person name="Copeland A."/>
            <person name="Tice H."/>
            <person name="Cheng J.F."/>
            <person name="Lucas S."/>
            <person name="Han C."/>
            <person name="Goodwin L."/>
            <person name="Pitluck S."/>
            <person name="Ivanova N."/>
            <person name="Ovchinikova G."/>
            <person name="Pati A."/>
            <person name="Chen A."/>
            <person name="Palaniappan K."/>
            <person name="Mavromatis K."/>
            <person name="Liolios K."/>
            <person name="Brettin T."/>
            <person name="Fiebig A."/>
            <person name="Rohde M."/>
            <person name="Abt B."/>
            <person name="Goker M."/>
            <person name="Detter J.C."/>
            <person name="Woyke T."/>
            <person name="Bristow J."/>
            <person name="Eisen J.A."/>
            <person name="Markowitz V."/>
            <person name="Hugenholtz P."/>
            <person name="Kyrpides N.C."/>
            <person name="Klenk H.P."/>
            <person name="Lapidus A."/>
        </authorList>
    </citation>
    <scope>NUCLEOTIDE SEQUENCE [LARGE SCALE GENOMIC DNA]</scope>
    <source>
        <strain evidence="3">DSM 44963</strain>
    </source>
</reference>
<comment type="caution">
    <text evidence="2">The sequence shown here is derived from an EMBL/GenBank/DDBJ whole genome shotgun (WGS) entry which is preliminary data.</text>
</comment>
<keyword evidence="1" id="KW-0812">Transmembrane</keyword>
<keyword evidence="3" id="KW-1185">Reference proteome</keyword>
<keyword evidence="1" id="KW-0472">Membrane</keyword>
<evidence type="ECO:0000313" key="2">
    <source>
        <dbReference type="EMBL" id="EFH82803.1"/>
    </source>
</evidence>
<name>D6U2D5_KTERA</name>
<dbReference type="EMBL" id="ADVG01000004">
    <property type="protein sequence ID" value="EFH82803.1"/>
    <property type="molecule type" value="Genomic_DNA"/>
</dbReference>
<dbReference type="RefSeq" id="WP_007921190.1">
    <property type="nucleotide sequence ID" value="NZ_ADVG01000004.1"/>
</dbReference>
<protein>
    <submittedName>
        <fullName evidence="2">Uncharacterized protein</fullName>
    </submittedName>
</protein>
<sequence>MNNRTKIALLFLGNLLLLIGFFFLPLYIVPFNNHGNLLKGPSAWNLMTFPFVTQPSPKLGAFLVTIPFWLLAALIIFELGGEIWKLWRRQRISPNRLYNNIGQIGLLWMGIIFILLCLDYAQLGWWRSILINVSGLGFWSCIIGFLLIGVTRLPLRGMQRVSTRGRV</sequence>
<feature type="transmembrane region" description="Helical" evidence="1">
    <location>
        <begin position="7"/>
        <end position="28"/>
    </location>
</feature>
<dbReference type="AlphaFoldDB" id="D6U2D5"/>